<dbReference type="GO" id="GO:0016301">
    <property type="term" value="F:kinase activity"/>
    <property type="evidence" value="ECO:0007669"/>
    <property type="project" value="UniProtKB-KW"/>
</dbReference>
<name>A0AAE3FXQ3_9EURY</name>
<dbReference type="InterPro" id="IPR023151">
    <property type="entry name" value="PEP_util_CS"/>
</dbReference>
<evidence type="ECO:0000256" key="8">
    <source>
        <dbReference type="ARBA" id="ARBA00022448"/>
    </source>
</evidence>
<comment type="function">
    <text evidence="3">General (non sugar-specific) component of the phosphoenolpyruvate-dependent sugar phosphotransferase system (sugar PTS). This major carbohydrate active-transport system catalyzes the phosphorylation of incoming sugar substrates concomitantly with their translocation across the cell membrane. Enzyme I transfers the phosphoryl group from phosphoenolpyruvate (PEP) to the phosphoryl carrier protein (HPr).</text>
</comment>
<dbReference type="InterPro" id="IPR040442">
    <property type="entry name" value="Pyrv_kinase-like_dom_sf"/>
</dbReference>
<dbReference type="InterPro" id="IPR024692">
    <property type="entry name" value="PTS_EI"/>
</dbReference>
<keyword evidence="12" id="KW-0598">Phosphotransferase system</keyword>
<feature type="binding site" evidence="18">
    <location>
        <position position="467"/>
    </location>
    <ligand>
        <name>phosphoenolpyruvate</name>
        <dbReference type="ChEBI" id="CHEBI:58702"/>
    </ligand>
</feature>
<sequence length="571" mass="60972">MAKQLTGVGATPRSGVGTVIWYERESTVSADTAQEPSDDPAVEFERFETARNTAIEEVETERDRTRERVGDEEANVFEAHKQFLKDPQIESAVKTAVESGVVAENAVREAFAGPIKQFSAMDGMMAERADDLRDVRDRLIRILRGAERTDLSALPDGSVVFADLLTPSDTAQLSPESIAGVATVKGGRTSHAAIIARSLGIPAVVGVGDDLRTVTEGETVVVDGNGGTIIVGPDREAIKQYEAETTAAVTNSSVTTANSVPIEVAGNLGTPAEAPPAVKAGADGVGLFRTEFLFLDRDAPPTEDEQFEAYYEVCSQFADRCANNDGHVIIRTADIGGDKPIPYLSLDPEENGFLGARGIRLSLEEHTDLFETQLRALLRVAATDVGDSIAVMFPLVSTVEELAAAIDRVERVQTALDAEGVTARVPELGVMIETPGSVFLANAFAKRVDFLSIGTNDLVQYVLAAQRDLDRMDSYQDPLAPAVLRAIDHTTTAAENNDAWVGMCGEMAGDPTLTELLIGLGLSELSMSAVTIPEVKQAVKDTDTAAARELAETVLACETHTEVRAALEIEK</sequence>
<comment type="similarity">
    <text evidence="5">Belongs to the PEP-utilizing enzyme family.</text>
</comment>
<comment type="subcellular location">
    <subcellularLocation>
        <location evidence="4">Cytoplasm</location>
    </subcellularLocation>
</comment>
<evidence type="ECO:0000256" key="18">
    <source>
        <dbReference type="PIRSR" id="PIRSR000732-2"/>
    </source>
</evidence>
<feature type="binding site" evidence="19">
    <location>
        <position position="433"/>
    </location>
    <ligand>
        <name>Mg(2+)</name>
        <dbReference type="ChEBI" id="CHEBI:18420"/>
    </ligand>
</feature>
<dbReference type="Pfam" id="PF00391">
    <property type="entry name" value="PEP-utilizers"/>
    <property type="match status" value="1"/>
</dbReference>
<evidence type="ECO:0000259" key="20">
    <source>
        <dbReference type="Pfam" id="PF00391"/>
    </source>
</evidence>
<dbReference type="Gene3D" id="3.20.20.60">
    <property type="entry name" value="Phosphoenolpyruvate-binding domains"/>
    <property type="match status" value="1"/>
</dbReference>
<evidence type="ECO:0000256" key="12">
    <source>
        <dbReference type="ARBA" id="ARBA00022683"/>
    </source>
</evidence>
<dbReference type="SUPFAM" id="SSF47831">
    <property type="entry name" value="Enzyme I of the PEP:sugar phosphotransferase system HPr-binding (sub)domain"/>
    <property type="match status" value="1"/>
</dbReference>
<dbReference type="NCBIfam" id="TIGR01417">
    <property type="entry name" value="PTS_I_fam"/>
    <property type="match status" value="1"/>
</dbReference>
<feature type="binding site" evidence="18">
    <location>
        <position position="331"/>
    </location>
    <ligand>
        <name>phosphoenolpyruvate</name>
        <dbReference type="ChEBI" id="CHEBI:58702"/>
    </ligand>
</feature>
<evidence type="ECO:0000256" key="13">
    <source>
        <dbReference type="ARBA" id="ARBA00022723"/>
    </source>
</evidence>
<dbReference type="InterPro" id="IPR000121">
    <property type="entry name" value="PEP_util_C"/>
</dbReference>
<evidence type="ECO:0000256" key="14">
    <source>
        <dbReference type="ARBA" id="ARBA00022777"/>
    </source>
</evidence>
<dbReference type="Gene3D" id="1.10.274.10">
    <property type="entry name" value="PtsI, HPr-binding domain"/>
    <property type="match status" value="1"/>
</dbReference>
<dbReference type="GO" id="GO:0005737">
    <property type="term" value="C:cytoplasm"/>
    <property type="evidence" value="ECO:0007669"/>
    <property type="project" value="UniProtKB-SubCell"/>
</dbReference>
<dbReference type="AlphaFoldDB" id="A0AAE3FXQ3"/>
<keyword evidence="13 19" id="KW-0479">Metal-binding</keyword>
<dbReference type="InterPro" id="IPR050499">
    <property type="entry name" value="PEP-utilizing_PTS_enzyme"/>
</dbReference>
<comment type="catalytic activity">
    <reaction evidence="1">
        <text>L-histidyl-[protein] + phosphoenolpyruvate = N(pros)-phospho-L-histidyl-[protein] + pyruvate</text>
        <dbReference type="Rhea" id="RHEA:23880"/>
        <dbReference type="Rhea" id="RHEA-COMP:9745"/>
        <dbReference type="Rhea" id="RHEA-COMP:9746"/>
        <dbReference type="ChEBI" id="CHEBI:15361"/>
        <dbReference type="ChEBI" id="CHEBI:29979"/>
        <dbReference type="ChEBI" id="CHEBI:58702"/>
        <dbReference type="ChEBI" id="CHEBI:64837"/>
        <dbReference type="EC" id="2.7.3.9"/>
    </reaction>
</comment>
<evidence type="ECO:0000256" key="6">
    <source>
        <dbReference type="ARBA" id="ARBA00012232"/>
    </source>
</evidence>
<reference evidence="23" key="2">
    <citation type="submission" date="2022-02" db="EMBL/GenBank/DDBJ databases">
        <authorList>
            <person name="Elcheninov A.G."/>
            <person name="Sorokin D.Y."/>
            <person name="Kublanov I.V."/>
        </authorList>
    </citation>
    <scope>NUCLEOTIDE SEQUENCE</scope>
    <source>
        <strain evidence="23">AArc-St2</strain>
    </source>
</reference>
<keyword evidence="24" id="KW-1185">Reference proteome</keyword>
<dbReference type="Proteomes" id="UP001203207">
    <property type="component" value="Unassembled WGS sequence"/>
</dbReference>
<evidence type="ECO:0000256" key="15">
    <source>
        <dbReference type="ARBA" id="ARBA00022842"/>
    </source>
</evidence>
<dbReference type="InterPro" id="IPR015813">
    <property type="entry name" value="Pyrv/PenolPyrv_kinase-like_dom"/>
</dbReference>
<evidence type="ECO:0000256" key="19">
    <source>
        <dbReference type="PIRSR" id="PIRSR000732-3"/>
    </source>
</evidence>
<dbReference type="SUPFAM" id="SSF51621">
    <property type="entry name" value="Phosphoenolpyruvate/pyruvate domain"/>
    <property type="match status" value="1"/>
</dbReference>
<evidence type="ECO:0000256" key="16">
    <source>
        <dbReference type="ARBA" id="ARBA00033235"/>
    </source>
</evidence>
<dbReference type="PROSITE" id="PS00370">
    <property type="entry name" value="PEP_ENZYMES_PHOS_SITE"/>
    <property type="match status" value="1"/>
</dbReference>
<protein>
    <recommendedName>
        <fullName evidence="7">Phosphoenolpyruvate-protein phosphotransferase</fullName>
        <ecNumber evidence="6">2.7.3.9</ecNumber>
    </recommendedName>
    <alternativeName>
        <fullName evidence="16">Phosphotransferase system, enzyme I</fullName>
    </alternativeName>
</protein>
<evidence type="ECO:0000313" key="23">
    <source>
        <dbReference type="EMBL" id="MCL9817131.1"/>
    </source>
</evidence>
<keyword evidence="15 19" id="KW-0460">Magnesium</keyword>
<evidence type="ECO:0000259" key="22">
    <source>
        <dbReference type="Pfam" id="PF05524"/>
    </source>
</evidence>
<evidence type="ECO:0000259" key="21">
    <source>
        <dbReference type="Pfam" id="PF02896"/>
    </source>
</evidence>
<feature type="domain" description="Phosphotransferase system enzyme I N-terminal" evidence="22">
    <location>
        <begin position="6"/>
        <end position="128"/>
    </location>
</feature>
<keyword evidence="14" id="KW-0418">Kinase</keyword>
<dbReference type="PANTHER" id="PTHR46244">
    <property type="entry name" value="PHOSPHOENOLPYRUVATE-PROTEIN PHOSPHOTRANSFERASE"/>
    <property type="match status" value="1"/>
</dbReference>
<dbReference type="InterPro" id="IPR008731">
    <property type="entry name" value="PTS_EIN"/>
</dbReference>
<organism evidence="23 24">
    <name type="scientific">Natronocalculus amylovorans</name>
    <dbReference type="NCBI Taxonomy" id="2917812"/>
    <lineage>
        <taxon>Archaea</taxon>
        <taxon>Methanobacteriati</taxon>
        <taxon>Methanobacteriota</taxon>
        <taxon>Stenosarchaea group</taxon>
        <taxon>Halobacteria</taxon>
        <taxon>Halobacteriales</taxon>
        <taxon>Haloferacaceae</taxon>
        <taxon>Natronocalculus</taxon>
    </lineage>
</organism>
<feature type="active site" description="Proton donor" evidence="17">
    <location>
        <position position="504"/>
    </location>
</feature>
<evidence type="ECO:0000313" key="24">
    <source>
        <dbReference type="Proteomes" id="UP001203207"/>
    </source>
</evidence>
<dbReference type="EC" id="2.7.3.9" evidence="6"/>
<dbReference type="InterPro" id="IPR006318">
    <property type="entry name" value="PTS_EI-like"/>
</dbReference>
<keyword evidence="9" id="KW-0963">Cytoplasm</keyword>
<dbReference type="InterPro" id="IPR036637">
    <property type="entry name" value="Phosphohistidine_dom_sf"/>
</dbReference>
<evidence type="ECO:0000256" key="5">
    <source>
        <dbReference type="ARBA" id="ARBA00007837"/>
    </source>
</evidence>
<dbReference type="Pfam" id="PF05524">
    <property type="entry name" value="PEP-utilisers_N"/>
    <property type="match status" value="1"/>
</dbReference>
<gene>
    <name evidence="23" type="primary">ptsP</name>
    <name evidence="23" type="ORF">AArcSt2_09265</name>
</gene>
<dbReference type="GO" id="GO:0009401">
    <property type="term" value="P:phosphoenolpyruvate-dependent sugar phosphotransferase system"/>
    <property type="evidence" value="ECO:0007669"/>
    <property type="project" value="UniProtKB-KW"/>
</dbReference>
<evidence type="ECO:0000256" key="7">
    <source>
        <dbReference type="ARBA" id="ARBA00016544"/>
    </source>
</evidence>
<dbReference type="Pfam" id="PF02896">
    <property type="entry name" value="PEP-utilizers_C"/>
    <property type="match status" value="1"/>
</dbReference>
<evidence type="ECO:0000256" key="10">
    <source>
        <dbReference type="ARBA" id="ARBA00022597"/>
    </source>
</evidence>
<evidence type="ECO:0000256" key="2">
    <source>
        <dbReference type="ARBA" id="ARBA00001946"/>
    </source>
</evidence>
<feature type="domain" description="PEP-utilising enzyme C-terminal" evidence="21">
    <location>
        <begin position="247"/>
        <end position="543"/>
    </location>
</feature>
<evidence type="ECO:0000256" key="9">
    <source>
        <dbReference type="ARBA" id="ARBA00022490"/>
    </source>
</evidence>
<feature type="binding site" evidence="18">
    <location>
        <begin position="456"/>
        <end position="457"/>
    </location>
    <ligand>
        <name>phosphoenolpyruvate</name>
        <dbReference type="ChEBI" id="CHEBI:58702"/>
    </ligand>
</feature>
<evidence type="ECO:0000256" key="4">
    <source>
        <dbReference type="ARBA" id="ARBA00004496"/>
    </source>
</evidence>
<evidence type="ECO:0000256" key="11">
    <source>
        <dbReference type="ARBA" id="ARBA00022679"/>
    </source>
</evidence>
<keyword evidence="11 23" id="KW-0808">Transferase</keyword>
<feature type="active site" description="Tele-phosphohistidine intermediate" evidence="17">
    <location>
        <position position="191"/>
    </location>
</feature>
<dbReference type="GO" id="GO:0046872">
    <property type="term" value="F:metal ion binding"/>
    <property type="evidence" value="ECO:0007669"/>
    <property type="project" value="UniProtKB-KW"/>
</dbReference>
<dbReference type="Gene3D" id="3.50.30.10">
    <property type="entry name" value="Phosphohistidine domain"/>
    <property type="match status" value="1"/>
</dbReference>
<reference evidence="23" key="1">
    <citation type="journal article" date="2022" name="Syst. Appl. Microbiol.">
        <title>Natronocalculus amylovorans gen. nov., sp. nov., and Natranaeroarchaeum aerophilus sp. nov., dominant culturable amylolytic natronoarchaea from hypersaline soda lakes in southwestern Siberia.</title>
        <authorList>
            <person name="Sorokin D.Y."/>
            <person name="Elcheninov A.G."/>
            <person name="Khizhniak T.V."/>
            <person name="Koenen M."/>
            <person name="Bale N.J."/>
            <person name="Damste J.S.S."/>
            <person name="Kublanov I.V."/>
        </authorList>
    </citation>
    <scope>NUCLEOTIDE SEQUENCE</scope>
    <source>
        <strain evidence="23">AArc-St2</strain>
    </source>
</reference>
<dbReference type="PROSITE" id="PS00742">
    <property type="entry name" value="PEP_ENZYMES_2"/>
    <property type="match status" value="1"/>
</dbReference>
<dbReference type="EMBL" id="JAKRVX010000003">
    <property type="protein sequence ID" value="MCL9817131.1"/>
    <property type="molecule type" value="Genomic_DNA"/>
</dbReference>
<dbReference type="InterPro" id="IPR008279">
    <property type="entry name" value="PEP-util_enz_mobile_dom"/>
</dbReference>
<evidence type="ECO:0000256" key="1">
    <source>
        <dbReference type="ARBA" id="ARBA00000683"/>
    </source>
</evidence>
<feature type="domain" description="PEP-utilising enzyme mobile" evidence="20">
    <location>
        <begin position="154"/>
        <end position="227"/>
    </location>
</feature>
<keyword evidence="8" id="KW-0813">Transport</keyword>
<dbReference type="InterPro" id="IPR018274">
    <property type="entry name" value="PEP_util_AS"/>
</dbReference>
<accession>A0AAE3FXQ3</accession>
<comment type="cofactor">
    <cofactor evidence="2 19">
        <name>Mg(2+)</name>
        <dbReference type="ChEBI" id="CHEBI:18420"/>
    </cofactor>
</comment>
<evidence type="ECO:0000256" key="3">
    <source>
        <dbReference type="ARBA" id="ARBA00002728"/>
    </source>
</evidence>
<dbReference type="PRINTS" id="PR01736">
    <property type="entry name" value="PHPHTRNFRASE"/>
</dbReference>
<feature type="binding site" evidence="18">
    <location>
        <position position="289"/>
    </location>
    <ligand>
        <name>phosphoenolpyruvate</name>
        <dbReference type="ChEBI" id="CHEBI:58702"/>
    </ligand>
</feature>
<feature type="binding site" evidence="19">
    <location>
        <position position="457"/>
    </location>
    <ligand>
        <name>Mg(2+)</name>
        <dbReference type="ChEBI" id="CHEBI:18420"/>
    </ligand>
</feature>
<dbReference type="InterPro" id="IPR036618">
    <property type="entry name" value="PtsI_HPr-bd_sf"/>
</dbReference>
<dbReference type="PIRSF" id="PIRSF000732">
    <property type="entry name" value="PTS_enzyme_I"/>
    <property type="match status" value="1"/>
</dbReference>
<dbReference type="RefSeq" id="WP_250584126.1">
    <property type="nucleotide sequence ID" value="NZ_JAKRVX010000003.1"/>
</dbReference>
<dbReference type="GO" id="GO:0008965">
    <property type="term" value="F:phosphoenolpyruvate-protein phosphotransferase activity"/>
    <property type="evidence" value="ECO:0007669"/>
    <property type="project" value="UniProtKB-EC"/>
</dbReference>
<dbReference type="SUPFAM" id="SSF52009">
    <property type="entry name" value="Phosphohistidine domain"/>
    <property type="match status" value="1"/>
</dbReference>
<evidence type="ECO:0000256" key="17">
    <source>
        <dbReference type="PIRSR" id="PIRSR000732-1"/>
    </source>
</evidence>
<keyword evidence="10" id="KW-0762">Sugar transport</keyword>
<dbReference type="PANTHER" id="PTHR46244:SF3">
    <property type="entry name" value="PHOSPHOENOLPYRUVATE-PROTEIN PHOSPHOTRANSFERASE"/>
    <property type="match status" value="1"/>
</dbReference>
<comment type="caution">
    <text evidence="23">The sequence shown here is derived from an EMBL/GenBank/DDBJ whole genome shotgun (WGS) entry which is preliminary data.</text>
</comment>
<proteinExistence type="inferred from homology"/>